<protein>
    <recommendedName>
        <fullName evidence="4">HTH araC/xylS-type domain-containing protein</fullName>
    </recommendedName>
</protein>
<dbReference type="GO" id="GO:0003700">
    <property type="term" value="F:DNA-binding transcription factor activity"/>
    <property type="evidence" value="ECO:0007669"/>
    <property type="project" value="InterPro"/>
</dbReference>
<evidence type="ECO:0000313" key="6">
    <source>
        <dbReference type="Proteomes" id="UP000029734"/>
    </source>
</evidence>
<organism evidence="5 6">
    <name type="scientific">Paenibacillus wynnii</name>
    <dbReference type="NCBI Taxonomy" id="268407"/>
    <lineage>
        <taxon>Bacteria</taxon>
        <taxon>Bacillati</taxon>
        <taxon>Bacillota</taxon>
        <taxon>Bacilli</taxon>
        <taxon>Bacillales</taxon>
        <taxon>Paenibacillaceae</taxon>
        <taxon>Paenibacillus</taxon>
    </lineage>
</organism>
<dbReference type="InterPro" id="IPR037923">
    <property type="entry name" value="HTH-like"/>
</dbReference>
<dbReference type="AlphaFoldDB" id="A0A098M854"/>
<dbReference type="EMBL" id="JQCR01000002">
    <property type="protein sequence ID" value="KGE18754.1"/>
    <property type="molecule type" value="Genomic_DNA"/>
</dbReference>
<dbReference type="SUPFAM" id="SSF46689">
    <property type="entry name" value="Homeodomain-like"/>
    <property type="match status" value="2"/>
</dbReference>
<dbReference type="OrthoDB" id="9816335at2"/>
<dbReference type="InterPro" id="IPR018060">
    <property type="entry name" value="HTH_AraC"/>
</dbReference>
<dbReference type="Proteomes" id="UP000029734">
    <property type="component" value="Unassembled WGS sequence"/>
</dbReference>
<accession>A0A098M854</accession>
<feature type="domain" description="HTH araC/xylS-type" evidence="4">
    <location>
        <begin position="183"/>
        <end position="281"/>
    </location>
</feature>
<evidence type="ECO:0000313" key="5">
    <source>
        <dbReference type="EMBL" id="KGE18754.1"/>
    </source>
</evidence>
<evidence type="ECO:0000256" key="3">
    <source>
        <dbReference type="ARBA" id="ARBA00023163"/>
    </source>
</evidence>
<dbReference type="InterPro" id="IPR014710">
    <property type="entry name" value="RmlC-like_jellyroll"/>
</dbReference>
<dbReference type="eggNOG" id="COG1917">
    <property type="taxonomic scope" value="Bacteria"/>
</dbReference>
<dbReference type="InterPro" id="IPR018062">
    <property type="entry name" value="HTH_AraC-typ_CS"/>
</dbReference>
<dbReference type="InterPro" id="IPR009057">
    <property type="entry name" value="Homeodomain-like_sf"/>
</dbReference>
<reference evidence="5 6" key="1">
    <citation type="submission" date="2014-08" db="EMBL/GenBank/DDBJ databases">
        <authorList>
            <person name="den Bakker H.C."/>
        </authorList>
    </citation>
    <scope>NUCLEOTIDE SEQUENCE [LARGE SCALE GENOMIC DNA]</scope>
    <source>
        <strain evidence="5 6">DSM 18334</strain>
    </source>
</reference>
<keyword evidence="6" id="KW-1185">Reference proteome</keyword>
<dbReference type="GO" id="GO:0043565">
    <property type="term" value="F:sequence-specific DNA binding"/>
    <property type="evidence" value="ECO:0007669"/>
    <property type="project" value="InterPro"/>
</dbReference>
<dbReference type="SUPFAM" id="SSF51215">
    <property type="entry name" value="Regulatory protein AraC"/>
    <property type="match status" value="1"/>
</dbReference>
<comment type="caution">
    <text evidence="5">The sequence shown here is derived from an EMBL/GenBank/DDBJ whole genome shotgun (WGS) entry which is preliminary data.</text>
</comment>
<dbReference type="PROSITE" id="PS01124">
    <property type="entry name" value="HTH_ARAC_FAMILY_2"/>
    <property type="match status" value="1"/>
</dbReference>
<evidence type="ECO:0000259" key="4">
    <source>
        <dbReference type="PROSITE" id="PS01124"/>
    </source>
</evidence>
<keyword evidence="3" id="KW-0804">Transcription</keyword>
<sequence length="288" mass="33553">MTEGEQLNIQYEHEIPVNAFIWSPHTFIQPLHYHSSLEIGCCISGKGWFHFGEKTYPVQVGDVFIVNHSEMHIASSDEDDPSTYIFLYFDSGLLLMEDERLLIPFCYSNGLYQNRIPSSEPIAAELRQLIERVQSELFNKQEGYSSMVKAAMLQICTLLLRNRSIQLQQKDWQKLTRTIRDYRKLMDYIKEHYMEPLSLQDVAKYLGVSSSRASHVFLEATGRHFKDCLLQLRLNESKRLLLDTNLDITEVCFSSGFQSVSTFYRLFGSVIGVTPIEYRQQYQTFRNI</sequence>
<name>A0A098M854_9BACL</name>
<dbReference type="Pfam" id="PF12833">
    <property type="entry name" value="HTH_18"/>
    <property type="match status" value="1"/>
</dbReference>
<reference evidence="5 6" key="2">
    <citation type="submission" date="2014-10" db="EMBL/GenBank/DDBJ databases">
        <title>Comparative genomics of the Paenibacillus odorifer group.</title>
        <authorList>
            <person name="Tsai Y.-C."/>
            <person name="Martin N."/>
            <person name="Korlach J."/>
            <person name="Wiedmann M."/>
        </authorList>
    </citation>
    <scope>NUCLEOTIDE SEQUENCE [LARGE SCALE GENOMIC DNA]</scope>
    <source>
        <strain evidence="5 6">DSM 18334</strain>
    </source>
</reference>
<dbReference type="Gene3D" id="2.60.120.10">
    <property type="entry name" value="Jelly Rolls"/>
    <property type="match status" value="1"/>
</dbReference>
<dbReference type="PROSITE" id="PS00041">
    <property type="entry name" value="HTH_ARAC_FAMILY_1"/>
    <property type="match status" value="1"/>
</dbReference>
<evidence type="ECO:0000256" key="1">
    <source>
        <dbReference type="ARBA" id="ARBA00023015"/>
    </source>
</evidence>
<keyword evidence="1" id="KW-0805">Transcription regulation</keyword>
<dbReference type="RefSeq" id="WP_036648987.1">
    <property type="nucleotide sequence ID" value="NZ_JQCR01000002.1"/>
</dbReference>
<gene>
    <name evidence="5" type="ORF">PWYN_04745</name>
</gene>
<dbReference type="STRING" id="268407.PWYN_04745"/>
<proteinExistence type="predicted"/>
<dbReference type="PANTHER" id="PTHR43280">
    <property type="entry name" value="ARAC-FAMILY TRANSCRIPTIONAL REGULATOR"/>
    <property type="match status" value="1"/>
</dbReference>
<dbReference type="eggNOG" id="COG2207">
    <property type="taxonomic scope" value="Bacteria"/>
</dbReference>
<dbReference type="SMART" id="SM00342">
    <property type="entry name" value="HTH_ARAC"/>
    <property type="match status" value="1"/>
</dbReference>
<dbReference type="Gene3D" id="1.10.10.60">
    <property type="entry name" value="Homeodomain-like"/>
    <property type="match status" value="2"/>
</dbReference>
<dbReference type="PANTHER" id="PTHR43280:SF2">
    <property type="entry name" value="HTH-TYPE TRANSCRIPTIONAL REGULATOR EXSA"/>
    <property type="match status" value="1"/>
</dbReference>
<keyword evidence="2" id="KW-0238">DNA-binding</keyword>
<evidence type="ECO:0000256" key="2">
    <source>
        <dbReference type="ARBA" id="ARBA00023125"/>
    </source>
</evidence>
<dbReference type="InterPro" id="IPR003313">
    <property type="entry name" value="AraC-bd"/>
</dbReference>
<dbReference type="Pfam" id="PF02311">
    <property type="entry name" value="AraC_binding"/>
    <property type="match status" value="1"/>
</dbReference>